<protein>
    <submittedName>
        <fullName evidence="1">Uncharacterized protein</fullName>
    </submittedName>
</protein>
<organism evidence="1 2">
    <name type="scientific">Bartonella raoultii</name>
    <dbReference type="NCBI Taxonomy" id="1457020"/>
    <lineage>
        <taxon>Bacteria</taxon>
        <taxon>Pseudomonadati</taxon>
        <taxon>Pseudomonadota</taxon>
        <taxon>Alphaproteobacteria</taxon>
        <taxon>Hyphomicrobiales</taxon>
        <taxon>Bartonellaceae</taxon>
        <taxon>Bartonella</taxon>
    </lineage>
</organism>
<proteinExistence type="predicted"/>
<evidence type="ECO:0000313" key="2">
    <source>
        <dbReference type="Proteomes" id="UP000746918"/>
    </source>
</evidence>
<gene>
    <name evidence="1" type="ORF">K3248_08225</name>
</gene>
<dbReference type="EMBL" id="JAIFRO010000013">
    <property type="protein sequence ID" value="MBX4336569.1"/>
    <property type="molecule type" value="Genomic_DNA"/>
</dbReference>
<dbReference type="RefSeq" id="WP_220717856.1">
    <property type="nucleotide sequence ID" value="NZ_JAIFRO010000013.1"/>
</dbReference>
<name>A0ABS7I6P0_9HYPH</name>
<accession>A0ABS7I6P0</accession>
<dbReference type="Gene3D" id="6.10.250.2030">
    <property type="match status" value="1"/>
</dbReference>
<keyword evidence="2" id="KW-1185">Reference proteome</keyword>
<sequence>MRHILAVEQKYENGQWVDPSFKVKTVNTDGNTEDQTYQNVAEALTGVGTSFTNIKNEITNQINHLQSDDSAVVHYDKKEKVKLIIRV</sequence>
<dbReference type="Proteomes" id="UP000746918">
    <property type="component" value="Unassembled WGS sequence"/>
</dbReference>
<comment type="caution">
    <text evidence="1">The sequence shown here is derived from an EMBL/GenBank/DDBJ whole genome shotgun (WGS) entry which is preliminary data.</text>
</comment>
<evidence type="ECO:0000313" key="1">
    <source>
        <dbReference type="EMBL" id="MBX4336569.1"/>
    </source>
</evidence>
<reference evidence="1 2" key="1">
    <citation type="submission" date="2021-08" db="EMBL/GenBank/DDBJ databases">
        <title>Bartonella raoulti 094 sp. nov.</title>
        <authorList>
            <person name="Zgheib R."/>
            <person name="Hammoud A."/>
        </authorList>
    </citation>
    <scope>NUCLEOTIDE SEQUENCE [LARGE SCALE GENOMIC DNA]</scope>
    <source>
        <strain evidence="1 2">094</strain>
    </source>
</reference>